<accession>A0ACC2TB29</accession>
<organism evidence="1 2">
    <name type="scientific">Entomophthora muscae</name>
    <dbReference type="NCBI Taxonomy" id="34485"/>
    <lineage>
        <taxon>Eukaryota</taxon>
        <taxon>Fungi</taxon>
        <taxon>Fungi incertae sedis</taxon>
        <taxon>Zoopagomycota</taxon>
        <taxon>Entomophthoromycotina</taxon>
        <taxon>Entomophthoromycetes</taxon>
        <taxon>Entomophthorales</taxon>
        <taxon>Entomophthoraceae</taxon>
        <taxon>Entomophthora</taxon>
    </lineage>
</organism>
<evidence type="ECO:0000313" key="2">
    <source>
        <dbReference type="Proteomes" id="UP001165960"/>
    </source>
</evidence>
<protein>
    <submittedName>
        <fullName evidence="1">Uncharacterized protein</fullName>
    </submittedName>
</protein>
<evidence type="ECO:0000313" key="1">
    <source>
        <dbReference type="EMBL" id="KAJ9071869.1"/>
    </source>
</evidence>
<comment type="caution">
    <text evidence="1">The sequence shown here is derived from an EMBL/GenBank/DDBJ whole genome shotgun (WGS) entry which is preliminary data.</text>
</comment>
<dbReference type="EMBL" id="QTSX02003093">
    <property type="protein sequence ID" value="KAJ9071869.1"/>
    <property type="molecule type" value="Genomic_DNA"/>
</dbReference>
<dbReference type="Proteomes" id="UP001165960">
    <property type="component" value="Unassembled WGS sequence"/>
</dbReference>
<proteinExistence type="predicted"/>
<name>A0ACC2TB29_9FUNG</name>
<sequence>MNLWFNQIIPYLLLVLFHLQSTSCSPVPHVHITQEIADQLPKLYCPPGAPFGPVHFTKYPPNPVYLEFTLEEILIHNPEARTREIDTVYREGIKITIPPLLFQDKNNFLPAYLVPMTPPHTLQPNRPQNSVAADESTSTQIFGPLSCGGLSLLGPRAVHLQVLRNPPQVGSLTHTVIMQKPATTKLSPAVNVKAPAATKQIHTATMQKTTPTKPLPAGNVQASTKQINTVITQMLAAIEKMPTATSQVPTILTSPTCKPSSNQASMSQPLLSETHLLGNIPPKRCLAADGFNPVTREPMGTETIPIWNVFSSRQYQPRRGLNLPKRK</sequence>
<keyword evidence="2" id="KW-1185">Reference proteome</keyword>
<gene>
    <name evidence="1" type="ORF">DSO57_1032961</name>
</gene>
<reference evidence="1" key="1">
    <citation type="submission" date="2022-04" db="EMBL/GenBank/DDBJ databases">
        <title>Genome of the entomopathogenic fungus Entomophthora muscae.</title>
        <authorList>
            <person name="Elya C."/>
            <person name="Lovett B.R."/>
            <person name="Lee E."/>
            <person name="Macias A.M."/>
            <person name="Hajek A.E."/>
            <person name="De Bivort B.L."/>
            <person name="Kasson M.T."/>
            <person name="De Fine Licht H.H."/>
            <person name="Stajich J.E."/>
        </authorList>
    </citation>
    <scope>NUCLEOTIDE SEQUENCE</scope>
    <source>
        <strain evidence="1">Berkeley</strain>
    </source>
</reference>